<dbReference type="SMART" id="SM00248">
    <property type="entry name" value="ANK"/>
    <property type="match status" value="6"/>
</dbReference>
<feature type="domain" description="GPI inositol-deacylase winged helix" evidence="4">
    <location>
        <begin position="77"/>
        <end position="171"/>
    </location>
</feature>
<organism evidence="5 6">
    <name type="scientific">Pyricularia oryzae</name>
    <name type="common">Rice blast fungus</name>
    <name type="synonym">Magnaporthe oryzae</name>
    <dbReference type="NCBI Taxonomy" id="318829"/>
    <lineage>
        <taxon>Eukaryota</taxon>
        <taxon>Fungi</taxon>
        <taxon>Dikarya</taxon>
        <taxon>Ascomycota</taxon>
        <taxon>Pezizomycotina</taxon>
        <taxon>Sordariomycetes</taxon>
        <taxon>Sordariomycetidae</taxon>
        <taxon>Magnaporthales</taxon>
        <taxon>Pyriculariaceae</taxon>
        <taxon>Pyricularia</taxon>
    </lineage>
</organism>
<evidence type="ECO:0000256" key="1">
    <source>
        <dbReference type="ARBA" id="ARBA00022737"/>
    </source>
</evidence>
<name>A0A4P7NBL1_PYROR</name>
<evidence type="ECO:0000259" key="4">
    <source>
        <dbReference type="Pfam" id="PF22939"/>
    </source>
</evidence>
<dbReference type="PANTHER" id="PTHR24123:SF33">
    <property type="entry name" value="PROTEIN HOS4"/>
    <property type="match status" value="1"/>
</dbReference>
<keyword evidence="1" id="KW-0677">Repeat</keyword>
<dbReference type="PROSITE" id="PS50088">
    <property type="entry name" value="ANK_REPEAT"/>
    <property type="match status" value="2"/>
</dbReference>
<feature type="repeat" description="ANK" evidence="3">
    <location>
        <begin position="540"/>
        <end position="569"/>
    </location>
</feature>
<dbReference type="SUPFAM" id="SSF48403">
    <property type="entry name" value="Ankyrin repeat"/>
    <property type="match status" value="1"/>
</dbReference>
<dbReference type="EMBL" id="CP034205">
    <property type="protein sequence ID" value="QBZ57640.1"/>
    <property type="molecule type" value="Genomic_DNA"/>
</dbReference>
<dbReference type="Pfam" id="PF22939">
    <property type="entry name" value="WHD_GPIID"/>
    <property type="match status" value="1"/>
</dbReference>
<dbReference type="InterPro" id="IPR002110">
    <property type="entry name" value="Ankyrin_rpt"/>
</dbReference>
<sequence length="569" mass="63712">MAKTKGYLARNRRLFDREGQWNNLIKLECRFRWVSCQLDFLEKFLKLDHLRKASKKLPKTLDETYARILSKIPPDYERNATRLLQFLTFSERPLQLEEVVDIDAVDLEEKPRFNADYRMPEPDEISIYCSSLVVVFSITDEDGNTKRELQLAHFSVKEYLISDRLESNMSLHFEEMFARQCMAEVCLAYLLDLSHDLTALKLQDWPLAQYAARYWMGHAGHAGPNAKGLENLVWEFVQSERCYQICFGLYNPDRPWVEGDLNSFERVAEPLLYYMARGNVFCVVEKVLNDGADVNAQGGEYGNAFQAASSEGHKEIVQSLVDKGADVNVQGSEYGNAFQTALSEGHEEIVQILVDKGADGGRYGNAFQTALFRGHKEIVQILVDKGADGGEYGNAFQAVLFRGYKEIVQILVDRGADGGAYGNAFQAVLFKGHKKIVQILVDKGADGGWYGNVFQTVSSEGHEEIMQILVDKGANVNTQGGKYGNVFYAVLYKGHKEIVQILVDRGADGGRYGNAFQTALLGGHKEIVQILVDKGANGGKYGNALYAALYKGHKEIVQILVDRGADVNT</sequence>
<dbReference type="Gene3D" id="1.25.40.20">
    <property type="entry name" value="Ankyrin repeat-containing domain"/>
    <property type="match status" value="2"/>
</dbReference>
<dbReference type="InterPro" id="IPR051165">
    <property type="entry name" value="Multifunctional_ANK_Repeat"/>
</dbReference>
<accession>A0A4P7NBL1</accession>
<evidence type="ECO:0000313" key="6">
    <source>
        <dbReference type="Proteomes" id="UP000294847"/>
    </source>
</evidence>
<dbReference type="AlphaFoldDB" id="A0A4P7NBL1"/>
<reference evidence="5 6" key="1">
    <citation type="journal article" date="2019" name="Mol. Biol. Evol.">
        <title>Blast fungal genomes show frequent chromosomal changes, gene gains and losses, and effector gene turnover.</title>
        <authorList>
            <person name="Gomez Luciano L.B."/>
            <person name="Jason Tsai I."/>
            <person name="Chuma I."/>
            <person name="Tosa Y."/>
            <person name="Chen Y.H."/>
            <person name="Li J.Y."/>
            <person name="Li M.Y."/>
            <person name="Jade Lu M.Y."/>
            <person name="Nakayashiki H."/>
            <person name="Li W.H."/>
        </authorList>
    </citation>
    <scope>NUCLEOTIDE SEQUENCE [LARGE SCALE GENOMIC DNA]</scope>
    <source>
        <strain evidence="5">MZ5-1-6</strain>
    </source>
</reference>
<dbReference type="InterPro" id="IPR036770">
    <property type="entry name" value="Ankyrin_rpt-contain_sf"/>
</dbReference>
<protein>
    <recommendedName>
        <fullName evidence="4">GPI inositol-deacylase winged helix domain-containing protein</fullName>
    </recommendedName>
</protein>
<dbReference type="PROSITE" id="PS50297">
    <property type="entry name" value="ANK_REP_REGION"/>
    <property type="match status" value="1"/>
</dbReference>
<feature type="repeat" description="ANK" evidence="3">
    <location>
        <begin position="300"/>
        <end position="332"/>
    </location>
</feature>
<keyword evidence="2 3" id="KW-0040">ANK repeat</keyword>
<dbReference type="InterPro" id="IPR054471">
    <property type="entry name" value="GPIID_WHD"/>
</dbReference>
<dbReference type="PANTHER" id="PTHR24123">
    <property type="entry name" value="ANKYRIN REPEAT-CONTAINING"/>
    <property type="match status" value="1"/>
</dbReference>
<gene>
    <name evidence="5" type="ORF">PoMZ_02573</name>
</gene>
<dbReference type="Pfam" id="PF12796">
    <property type="entry name" value="Ank_2"/>
    <property type="match status" value="3"/>
</dbReference>
<proteinExistence type="predicted"/>
<dbReference type="Proteomes" id="UP000294847">
    <property type="component" value="Chromosome 2"/>
</dbReference>
<evidence type="ECO:0000256" key="3">
    <source>
        <dbReference type="PROSITE-ProRule" id="PRU00023"/>
    </source>
</evidence>
<evidence type="ECO:0000256" key="2">
    <source>
        <dbReference type="ARBA" id="ARBA00023043"/>
    </source>
</evidence>
<evidence type="ECO:0000313" key="5">
    <source>
        <dbReference type="EMBL" id="QBZ57640.1"/>
    </source>
</evidence>